<organism evidence="6 7">
    <name type="scientific">Ideonella azotifigens</name>
    <dbReference type="NCBI Taxonomy" id="513160"/>
    <lineage>
        <taxon>Bacteria</taxon>
        <taxon>Pseudomonadati</taxon>
        <taxon>Pseudomonadota</taxon>
        <taxon>Betaproteobacteria</taxon>
        <taxon>Burkholderiales</taxon>
        <taxon>Sphaerotilaceae</taxon>
        <taxon>Ideonella</taxon>
    </lineage>
</organism>
<proteinExistence type="predicted"/>
<dbReference type="EMBL" id="BAAAEW010000004">
    <property type="protein sequence ID" value="GAA0743380.1"/>
    <property type="molecule type" value="Genomic_DNA"/>
</dbReference>
<evidence type="ECO:0000256" key="4">
    <source>
        <dbReference type="ARBA" id="ARBA00022840"/>
    </source>
</evidence>
<evidence type="ECO:0000256" key="2">
    <source>
        <dbReference type="ARBA" id="ARBA00022475"/>
    </source>
</evidence>
<dbReference type="SUPFAM" id="SSF52540">
    <property type="entry name" value="P-loop containing nucleoside triphosphate hydrolases"/>
    <property type="match status" value="1"/>
</dbReference>
<keyword evidence="1" id="KW-0813">Transport</keyword>
<dbReference type="InterPro" id="IPR050763">
    <property type="entry name" value="ABC_transporter_ATP-binding"/>
</dbReference>
<dbReference type="InterPro" id="IPR027417">
    <property type="entry name" value="P-loop_NTPase"/>
</dbReference>
<feature type="domain" description="ABC transporter" evidence="5">
    <location>
        <begin position="5"/>
        <end position="234"/>
    </location>
</feature>
<keyword evidence="2" id="KW-0472">Membrane</keyword>
<accession>A0ABN1JNC4</accession>
<dbReference type="PROSITE" id="PS00211">
    <property type="entry name" value="ABC_TRANSPORTER_1"/>
    <property type="match status" value="1"/>
</dbReference>
<comment type="caution">
    <text evidence="6">The sequence shown here is derived from an EMBL/GenBank/DDBJ whole genome shotgun (WGS) entry which is preliminary data.</text>
</comment>
<evidence type="ECO:0000256" key="3">
    <source>
        <dbReference type="ARBA" id="ARBA00022741"/>
    </source>
</evidence>
<dbReference type="InterPro" id="IPR017871">
    <property type="entry name" value="ABC_transporter-like_CS"/>
</dbReference>
<dbReference type="CDD" id="cd03230">
    <property type="entry name" value="ABC_DR_subfamily_A"/>
    <property type="match status" value="1"/>
</dbReference>
<evidence type="ECO:0000313" key="6">
    <source>
        <dbReference type="EMBL" id="GAA0743380.1"/>
    </source>
</evidence>
<protein>
    <submittedName>
        <fullName evidence="6">ABC transporter ATP-binding protein</fullName>
    </submittedName>
</protein>
<reference evidence="6 7" key="1">
    <citation type="journal article" date="2019" name="Int. J. Syst. Evol. Microbiol.">
        <title>The Global Catalogue of Microorganisms (GCM) 10K type strain sequencing project: providing services to taxonomists for standard genome sequencing and annotation.</title>
        <authorList>
            <consortium name="The Broad Institute Genomics Platform"/>
            <consortium name="The Broad Institute Genome Sequencing Center for Infectious Disease"/>
            <person name="Wu L."/>
            <person name="Ma J."/>
        </authorList>
    </citation>
    <scope>NUCLEOTIDE SEQUENCE [LARGE SCALE GENOMIC DNA]</scope>
    <source>
        <strain evidence="6 7">JCM 15503</strain>
    </source>
</reference>
<dbReference type="RefSeq" id="WP_141291461.1">
    <property type="nucleotide sequence ID" value="NZ_BAAAEW010000004.1"/>
</dbReference>
<dbReference type="Pfam" id="PF00005">
    <property type="entry name" value="ABC_tran"/>
    <property type="match status" value="1"/>
</dbReference>
<dbReference type="GO" id="GO:0005524">
    <property type="term" value="F:ATP binding"/>
    <property type="evidence" value="ECO:0007669"/>
    <property type="project" value="UniProtKB-KW"/>
</dbReference>
<evidence type="ECO:0000313" key="7">
    <source>
        <dbReference type="Proteomes" id="UP001500279"/>
    </source>
</evidence>
<dbReference type="PROSITE" id="PS50893">
    <property type="entry name" value="ABC_TRANSPORTER_2"/>
    <property type="match status" value="1"/>
</dbReference>
<evidence type="ECO:0000259" key="5">
    <source>
        <dbReference type="PROSITE" id="PS50893"/>
    </source>
</evidence>
<keyword evidence="4 6" id="KW-0067">ATP-binding</keyword>
<dbReference type="PANTHER" id="PTHR42711">
    <property type="entry name" value="ABC TRANSPORTER ATP-BINDING PROTEIN"/>
    <property type="match status" value="1"/>
</dbReference>
<keyword evidence="2" id="KW-1003">Cell membrane</keyword>
<dbReference type="Gene3D" id="3.40.50.300">
    <property type="entry name" value="P-loop containing nucleotide triphosphate hydrolases"/>
    <property type="match status" value="1"/>
</dbReference>
<evidence type="ECO:0000256" key="1">
    <source>
        <dbReference type="ARBA" id="ARBA00022448"/>
    </source>
</evidence>
<gene>
    <name evidence="6" type="ORF">GCM10009107_07860</name>
</gene>
<dbReference type="InterPro" id="IPR003439">
    <property type="entry name" value="ABC_transporter-like_ATP-bd"/>
</dbReference>
<dbReference type="SMART" id="SM00382">
    <property type="entry name" value="AAA"/>
    <property type="match status" value="1"/>
</dbReference>
<sequence>MTLALQIAGLRKVYDSGFVALQDLSLSVPRGEVFALLGPNGAGKSTLINIACGIVRASGGTVQVEGFDTVREARQARARIGLVPQELPSDAFTTVQAGVAYSRGLFGHAPNPARIEAVLRSLSLWDQRRSPMKALSGGMKRRVLIAKALSHEPSLLFLDEPTAGVDVSLRRDMWATIRQLREQGVTIILTTHYLEEAQALADRIGVLRRGELVLVRPTAEVMRELGGKRLTLQLQQPLVELPEGLADLALQRSADAMQLSCDCTPREGWPGIGPLLQRLAAYGIAVQDLQTAQRSLEDIVIDLVEETGA</sequence>
<dbReference type="InterPro" id="IPR003593">
    <property type="entry name" value="AAA+_ATPase"/>
</dbReference>
<name>A0ABN1JNC4_9BURK</name>
<dbReference type="PANTHER" id="PTHR42711:SF10">
    <property type="entry name" value="ABC TRANSPORTER ATP-BINDING PROTEIN"/>
    <property type="match status" value="1"/>
</dbReference>
<keyword evidence="3" id="KW-0547">Nucleotide-binding</keyword>
<keyword evidence="7" id="KW-1185">Reference proteome</keyword>
<dbReference type="Proteomes" id="UP001500279">
    <property type="component" value="Unassembled WGS sequence"/>
</dbReference>